<dbReference type="RefSeq" id="WP_076632062.1">
    <property type="nucleotide sequence ID" value="NZ_CBCPIJ010000001.1"/>
</dbReference>
<accession>A0AAX0VC82</accession>
<dbReference type="GO" id="GO:0030420">
    <property type="term" value="P:establishment of competence for transformation"/>
    <property type="evidence" value="ECO:0007669"/>
    <property type="project" value="UniProtKB-KW"/>
</dbReference>
<evidence type="ECO:0000256" key="3">
    <source>
        <dbReference type="ARBA" id="ARBA00022475"/>
    </source>
</evidence>
<keyword evidence="6" id="KW-1133">Transmembrane helix</keyword>
<comment type="subcellular location">
    <subcellularLocation>
        <location evidence="1">Cell membrane</location>
        <topology evidence="1">Single-pass membrane protein</topology>
    </subcellularLocation>
    <subcellularLocation>
        <location evidence="2">Cell surface</location>
    </subcellularLocation>
</comment>
<dbReference type="PIRSF" id="PIRSF029928">
    <property type="entry name" value="Late_competence_ComGC"/>
    <property type="match status" value="1"/>
</dbReference>
<evidence type="ECO:0000256" key="2">
    <source>
        <dbReference type="ARBA" id="ARBA00004241"/>
    </source>
</evidence>
<protein>
    <submittedName>
        <fullName evidence="10">Prepilin-type N-terminal cleavage/methylation domain-containing protein</fullName>
    </submittedName>
</protein>
<evidence type="ECO:0000256" key="7">
    <source>
        <dbReference type="ARBA" id="ARBA00023136"/>
    </source>
</evidence>
<sequence length="99" mass="10980">MKKKRNAFTLIEMVVVLAIIALLILLVAPNLGAQKQRAEKKTDQALVTTLQTQVELASDEIGHQIKSLDELTDKYISKDQLKHAKEKGITIEGGTVKQK</sequence>
<dbReference type="InterPro" id="IPR045584">
    <property type="entry name" value="Pilin-like"/>
</dbReference>
<evidence type="ECO:0000256" key="1">
    <source>
        <dbReference type="ARBA" id="ARBA00004162"/>
    </source>
</evidence>
<dbReference type="InterPro" id="IPR012902">
    <property type="entry name" value="N_methyl_site"/>
</dbReference>
<proteinExistence type="inferred from homology"/>
<dbReference type="InterPro" id="IPR016940">
    <property type="entry name" value="ComGC"/>
</dbReference>
<keyword evidence="8" id="KW-0178">Competence</keyword>
<evidence type="ECO:0000313" key="11">
    <source>
        <dbReference type="Proteomes" id="UP000234349"/>
    </source>
</evidence>
<name>A0AAX0VC82_LATSK</name>
<dbReference type="SUPFAM" id="SSF54523">
    <property type="entry name" value="Pili subunits"/>
    <property type="match status" value="1"/>
</dbReference>
<dbReference type="Pfam" id="PF07963">
    <property type="entry name" value="N_methyl"/>
    <property type="match status" value="1"/>
</dbReference>
<dbReference type="AlphaFoldDB" id="A0AAX0VC82"/>
<dbReference type="NCBIfam" id="TIGR02532">
    <property type="entry name" value="IV_pilin_GFxxxE"/>
    <property type="match status" value="1"/>
</dbReference>
<keyword evidence="3" id="KW-1003">Cell membrane</keyword>
<evidence type="ECO:0000256" key="4">
    <source>
        <dbReference type="ARBA" id="ARBA00022481"/>
    </source>
</evidence>
<keyword evidence="7" id="KW-0472">Membrane</keyword>
<dbReference type="Proteomes" id="UP000234349">
    <property type="component" value="Unassembled WGS sequence"/>
</dbReference>
<evidence type="ECO:0000256" key="5">
    <source>
        <dbReference type="ARBA" id="ARBA00022692"/>
    </source>
</evidence>
<comment type="similarity">
    <text evidence="9">Belongs to the ComGC family.</text>
</comment>
<comment type="caution">
    <text evidence="10">The sequence shown here is derived from an EMBL/GenBank/DDBJ whole genome shotgun (WGS) entry which is preliminary data.</text>
</comment>
<reference evidence="10 11" key="1">
    <citation type="submission" date="2016-09" db="EMBL/GenBank/DDBJ databases">
        <authorList>
            <person name="Inglin R.C."/>
        </authorList>
    </citation>
    <scope>NUCLEOTIDE SEQUENCE [LARGE SCALE GENOMIC DNA]</scope>
    <source>
        <strain evidence="10 11">RI-517</strain>
    </source>
</reference>
<evidence type="ECO:0000313" key="10">
    <source>
        <dbReference type="EMBL" id="PKX79172.1"/>
    </source>
</evidence>
<dbReference type="GO" id="GO:0009986">
    <property type="term" value="C:cell surface"/>
    <property type="evidence" value="ECO:0007669"/>
    <property type="project" value="UniProtKB-SubCell"/>
</dbReference>
<keyword evidence="4" id="KW-0488">Methylation</keyword>
<keyword evidence="5" id="KW-0812">Transmembrane</keyword>
<evidence type="ECO:0000256" key="9">
    <source>
        <dbReference type="ARBA" id="ARBA00043982"/>
    </source>
</evidence>
<dbReference type="EMBL" id="MKGH01000010">
    <property type="protein sequence ID" value="PKX79172.1"/>
    <property type="molecule type" value="Genomic_DNA"/>
</dbReference>
<gene>
    <name evidence="10" type="ORF">CUR37_02970</name>
</gene>
<evidence type="ECO:0000256" key="6">
    <source>
        <dbReference type="ARBA" id="ARBA00022989"/>
    </source>
</evidence>
<evidence type="ECO:0000256" key="8">
    <source>
        <dbReference type="ARBA" id="ARBA00023287"/>
    </source>
</evidence>
<dbReference type="Gene3D" id="3.30.700.10">
    <property type="entry name" value="Glycoprotein, Type 4 Pilin"/>
    <property type="match status" value="1"/>
</dbReference>
<organism evidence="10 11">
    <name type="scientific">Latilactobacillus sakei</name>
    <name type="common">Lactobacillus sakei</name>
    <dbReference type="NCBI Taxonomy" id="1599"/>
    <lineage>
        <taxon>Bacteria</taxon>
        <taxon>Bacillati</taxon>
        <taxon>Bacillota</taxon>
        <taxon>Bacilli</taxon>
        <taxon>Lactobacillales</taxon>
        <taxon>Lactobacillaceae</taxon>
        <taxon>Latilactobacillus</taxon>
    </lineage>
</organism>
<dbReference type="GO" id="GO:0005886">
    <property type="term" value="C:plasma membrane"/>
    <property type="evidence" value="ECO:0007669"/>
    <property type="project" value="UniProtKB-SubCell"/>
</dbReference>